<dbReference type="GO" id="GO:0004519">
    <property type="term" value="F:endonuclease activity"/>
    <property type="evidence" value="ECO:0007669"/>
    <property type="project" value="UniProtKB-KW"/>
</dbReference>
<keyword evidence="2" id="KW-0548">Nucleotidyltransferase</keyword>
<dbReference type="InterPro" id="IPR041577">
    <property type="entry name" value="RT_RNaseH_2"/>
</dbReference>
<dbReference type="PROSITE" id="PS50878">
    <property type="entry name" value="RT_POL"/>
    <property type="match status" value="1"/>
</dbReference>
<dbReference type="Pfam" id="PF03732">
    <property type="entry name" value="Retrotrans_gag"/>
    <property type="match status" value="1"/>
</dbReference>
<evidence type="ECO:0000256" key="5">
    <source>
        <dbReference type="ARBA" id="ARBA00023268"/>
    </source>
</evidence>
<dbReference type="SUPFAM" id="SSF56672">
    <property type="entry name" value="DNA/RNA polymerases"/>
    <property type="match status" value="1"/>
</dbReference>
<dbReference type="Gene3D" id="3.30.70.270">
    <property type="match status" value="2"/>
</dbReference>
<organism evidence="8 9">
    <name type="scientific">Rhizoctonia solani</name>
    <dbReference type="NCBI Taxonomy" id="456999"/>
    <lineage>
        <taxon>Eukaryota</taxon>
        <taxon>Fungi</taxon>
        <taxon>Dikarya</taxon>
        <taxon>Basidiomycota</taxon>
        <taxon>Agaricomycotina</taxon>
        <taxon>Agaricomycetes</taxon>
        <taxon>Cantharellales</taxon>
        <taxon>Ceratobasidiaceae</taxon>
        <taxon>Rhizoctonia</taxon>
    </lineage>
</organism>
<dbReference type="FunFam" id="3.30.70.270:FF:000020">
    <property type="entry name" value="Transposon Tf2-6 polyprotein-like Protein"/>
    <property type="match status" value="1"/>
</dbReference>
<dbReference type="CDD" id="cd00303">
    <property type="entry name" value="retropepsin_like"/>
    <property type="match status" value="1"/>
</dbReference>
<feature type="compositionally biased region" description="Polar residues" evidence="6">
    <location>
        <begin position="274"/>
        <end position="289"/>
    </location>
</feature>
<dbReference type="PANTHER" id="PTHR37984">
    <property type="entry name" value="PROTEIN CBG26694"/>
    <property type="match status" value="1"/>
</dbReference>
<keyword evidence="1" id="KW-0808">Transferase</keyword>
<name>A0A8H7IMR7_9AGAM</name>
<dbReference type="InterPro" id="IPR050951">
    <property type="entry name" value="Retrovirus_Pol_polyprotein"/>
</dbReference>
<feature type="region of interest" description="Disordered" evidence="6">
    <location>
        <begin position="269"/>
        <end position="303"/>
    </location>
</feature>
<evidence type="ECO:0000256" key="1">
    <source>
        <dbReference type="ARBA" id="ARBA00022679"/>
    </source>
</evidence>
<evidence type="ECO:0000256" key="3">
    <source>
        <dbReference type="ARBA" id="ARBA00022722"/>
    </source>
</evidence>
<feature type="compositionally biased region" description="Basic and acidic residues" evidence="6">
    <location>
        <begin position="37"/>
        <end position="51"/>
    </location>
</feature>
<feature type="domain" description="Reverse transcriptase" evidence="7">
    <location>
        <begin position="561"/>
        <end position="740"/>
    </location>
</feature>
<dbReference type="EMBL" id="JACYCF010000001">
    <property type="protein sequence ID" value="KAF8761891.1"/>
    <property type="molecule type" value="Genomic_DNA"/>
</dbReference>
<feature type="compositionally biased region" description="Pro residues" evidence="6">
    <location>
        <begin position="68"/>
        <end position="82"/>
    </location>
</feature>
<dbReference type="InterPro" id="IPR000477">
    <property type="entry name" value="RT_dom"/>
</dbReference>
<dbReference type="CDD" id="cd09274">
    <property type="entry name" value="RNase_HI_RT_Ty3"/>
    <property type="match status" value="1"/>
</dbReference>
<proteinExistence type="predicted"/>
<dbReference type="Pfam" id="PF17919">
    <property type="entry name" value="RT_RNaseH_2"/>
    <property type="match status" value="1"/>
</dbReference>
<keyword evidence="5" id="KW-0511">Multifunctional enzyme</keyword>
<dbReference type="Pfam" id="PF00078">
    <property type="entry name" value="RVT_1"/>
    <property type="match status" value="1"/>
</dbReference>
<evidence type="ECO:0000256" key="6">
    <source>
        <dbReference type="SAM" id="MobiDB-lite"/>
    </source>
</evidence>
<dbReference type="GO" id="GO:0016779">
    <property type="term" value="F:nucleotidyltransferase activity"/>
    <property type="evidence" value="ECO:0007669"/>
    <property type="project" value="UniProtKB-KW"/>
</dbReference>
<feature type="region of interest" description="Disordered" evidence="6">
    <location>
        <begin position="1"/>
        <end position="105"/>
    </location>
</feature>
<dbReference type="InterPro" id="IPR043128">
    <property type="entry name" value="Rev_trsase/Diguanyl_cyclase"/>
</dbReference>
<evidence type="ECO:0000256" key="4">
    <source>
        <dbReference type="ARBA" id="ARBA00022759"/>
    </source>
</evidence>
<dbReference type="CDD" id="cd01647">
    <property type="entry name" value="RT_LTR"/>
    <property type="match status" value="1"/>
</dbReference>
<gene>
    <name evidence="8" type="ORF">RHS01_00317</name>
</gene>
<dbReference type="InterPro" id="IPR043502">
    <property type="entry name" value="DNA/RNA_pol_sf"/>
</dbReference>
<dbReference type="Proteomes" id="UP000614334">
    <property type="component" value="Unassembled WGS sequence"/>
</dbReference>
<evidence type="ECO:0000313" key="9">
    <source>
        <dbReference type="Proteomes" id="UP000614334"/>
    </source>
</evidence>
<keyword evidence="3" id="KW-0540">Nuclease</keyword>
<evidence type="ECO:0000313" key="8">
    <source>
        <dbReference type="EMBL" id="KAF8761891.1"/>
    </source>
</evidence>
<dbReference type="InterPro" id="IPR041588">
    <property type="entry name" value="Integrase_H2C2"/>
</dbReference>
<dbReference type="Gene3D" id="1.10.340.70">
    <property type="match status" value="1"/>
</dbReference>
<reference evidence="8" key="1">
    <citation type="submission" date="2020-09" db="EMBL/GenBank/DDBJ databases">
        <title>Comparative genome analyses of four rice-infecting Rhizoctonia solani isolates reveal extensive enrichment of homogalacturonan modification genes.</title>
        <authorList>
            <person name="Lee D.-Y."/>
            <person name="Jeon J."/>
            <person name="Kim K.-T."/>
            <person name="Cheong K."/>
            <person name="Song H."/>
            <person name="Choi G."/>
            <person name="Ko J."/>
            <person name="Opiyo S.O."/>
            <person name="Zuo S."/>
            <person name="Madhav S."/>
            <person name="Lee Y.-H."/>
            <person name="Wang G.-L."/>
        </authorList>
    </citation>
    <scope>NUCLEOTIDE SEQUENCE</scope>
    <source>
        <strain evidence="8">AG1-IA B2</strain>
    </source>
</reference>
<dbReference type="PANTHER" id="PTHR37984:SF5">
    <property type="entry name" value="PROTEIN NYNRIN-LIKE"/>
    <property type="match status" value="1"/>
</dbReference>
<dbReference type="SUPFAM" id="SSF50630">
    <property type="entry name" value="Acid proteases"/>
    <property type="match status" value="1"/>
</dbReference>
<keyword evidence="4" id="KW-0255">Endonuclease</keyword>
<sequence>MATRSRPPSRAAPLSIRETVNVVKDGLAQLQSARGPHTPEERKPPAVEETPRAAPKAEPIGKAQPFLGPQPPSSPQGPPGATPSPFSIPTLPRPSLQDRLQQPPKDLHQRLSLPRRCLQPLHCESGPPRCLQRQNWLGGQTVADSNVGLEAAGAWAHPHLDQLGSHRALIQTVDEFKTEFLAAFGDPNATRAAERKITSLTQTGTCAKYITKFRTLQMELDWNDAALRGQFAQGLHWEVRKQIATRERQPRTLRELQDAALIIDNALRKERASHPQQGNKPGKTSSTPNWGRVPANRPPKPVPFPPTPITFWRKNATAAAQKVSVSNAANQGTIRVPAAARKDPKDSGSCIEICNISSSRMSPLFTISIKPEKKPEPLEVLIDSGATSSFLHPRTAELLRLPLIDLPTPHTVTMLNGSSPQAGKIWKKAVLTFSFDGKKMTETFLICNTGSHAAILGLKWLDAHNPEIDWNMRTLTFPHATPEHVSIAEEEEADKNPLEGVPSKYHQYAKVFGEEEFNKLPPHRHYNIGIELTEEGPLNSPLYSMTDAESATLKDWLRDELKAGKIRPSKSSISSPVMFVPKKDGSRRLVVDYRRLNNRTKKNVYPLPRPDDLMAQLRGAKIFTKLDLRWGYNNVRVKEGDEWKTAFRTKYGLYKSLVMTFGFDKRPAAFQHFMNELFKDLLDVCVIIYLDDILIYSKDDASHTEHVHEVLKRLMDNQLFCKASKCIFHVTSVEYLGIIVSDKGFSLDKLKIQAVQEWLVPTKVKEVQSFLGFANFLRRFVANFSHMARPLHNLVKKDTPWKWDTKEQEAFQGLKDAITNAPVLCHANPTKPYFLETDASGAALGSILSQQQEDGRLHPLGFLSESFKGAEQNYDTHDKELLAIIRTFNRRHARWHLLLAGYNFQIVYCPGKQSGKPDALSRRSDHADVPPAAQTMLPDPIFANVALVLPEKELQQRIESSLDQDESLEEILQFLQNESKAPPSIKRAFKDYQMEAGLLFYQGRIVVPDVGTLHTDLLQIFHNSPLAGHPGRQRTLELISRNYYWPGIRATHTGT</sequence>
<protein>
    <recommendedName>
        <fullName evidence="7">Reverse transcriptase domain-containing protein</fullName>
    </recommendedName>
</protein>
<accession>A0A8H7IMR7</accession>
<evidence type="ECO:0000259" key="7">
    <source>
        <dbReference type="PROSITE" id="PS50878"/>
    </source>
</evidence>
<dbReference type="Gene3D" id="3.10.10.10">
    <property type="entry name" value="HIV Type 1 Reverse Transcriptase, subunit A, domain 1"/>
    <property type="match status" value="1"/>
</dbReference>
<dbReference type="Pfam" id="PF17921">
    <property type="entry name" value="Integrase_H2C2"/>
    <property type="match status" value="1"/>
</dbReference>
<dbReference type="Gene3D" id="2.40.70.10">
    <property type="entry name" value="Acid Proteases"/>
    <property type="match status" value="1"/>
</dbReference>
<dbReference type="AlphaFoldDB" id="A0A8H7IMR7"/>
<keyword evidence="4" id="KW-0378">Hydrolase</keyword>
<dbReference type="InterPro" id="IPR005162">
    <property type="entry name" value="Retrotrans_gag_dom"/>
</dbReference>
<evidence type="ECO:0000256" key="2">
    <source>
        <dbReference type="ARBA" id="ARBA00022695"/>
    </source>
</evidence>
<comment type="caution">
    <text evidence="8">The sequence shown here is derived from an EMBL/GenBank/DDBJ whole genome shotgun (WGS) entry which is preliminary data.</text>
</comment>
<dbReference type="InterPro" id="IPR021109">
    <property type="entry name" value="Peptidase_aspartic_dom_sf"/>
</dbReference>
<dbReference type="Pfam" id="PF08284">
    <property type="entry name" value="RVP_2"/>
    <property type="match status" value="1"/>
</dbReference>